<comment type="function">
    <text evidence="5">Catalytic subunit of the dimeric E1 enzyme, which activates NEDD8.</text>
</comment>
<keyword evidence="2 5" id="KW-0833">Ubl conjugation pathway</keyword>
<dbReference type="InterPro" id="IPR023318">
    <property type="entry name" value="Ub_act_enz_dom_a_sf"/>
</dbReference>
<dbReference type="InterPro" id="IPR045886">
    <property type="entry name" value="ThiF/MoeB/HesA"/>
</dbReference>
<evidence type="ECO:0000256" key="2">
    <source>
        <dbReference type="ARBA" id="ARBA00022786"/>
    </source>
</evidence>
<comment type="pathway">
    <text evidence="5">Protein modification; protein neddylation.</text>
</comment>
<accession>A0A0D3IET1</accession>
<dbReference type="PROSITE" id="PS00865">
    <property type="entry name" value="UBIQUITIN_ACTIVAT_2"/>
    <property type="match status" value="1"/>
</dbReference>
<dbReference type="PaxDb" id="2903-EOD09766"/>
<evidence type="ECO:0000256" key="3">
    <source>
        <dbReference type="ARBA" id="ARBA00022840"/>
    </source>
</evidence>
<dbReference type="UniPathway" id="UPA00885"/>
<organism evidence="8 9">
    <name type="scientific">Emiliania huxleyi (strain CCMP1516)</name>
    <dbReference type="NCBI Taxonomy" id="280463"/>
    <lineage>
        <taxon>Eukaryota</taxon>
        <taxon>Haptista</taxon>
        <taxon>Haptophyta</taxon>
        <taxon>Prymnesiophyceae</taxon>
        <taxon>Isochrysidales</taxon>
        <taxon>Noelaerhabdaceae</taxon>
        <taxon>Emiliania</taxon>
    </lineage>
</organism>
<dbReference type="Proteomes" id="UP000013827">
    <property type="component" value="Unassembled WGS sequence"/>
</dbReference>
<protein>
    <recommendedName>
        <fullName evidence="5">NEDD8-activating enzyme E1 catalytic subunit</fullName>
        <ecNumber evidence="5">6.2.1.64</ecNumber>
    </recommendedName>
</protein>
<dbReference type="HOGENOM" id="CLU_013325_13_1_1"/>
<comment type="catalytic activity">
    <reaction evidence="5">
        <text>ATP + [NEDD8 protein] + [E1 NEDD8-activating enzyme]-L-cysteine = AMP + diphosphate + [E1 NEDD8-activating enzyme]-S-[NEDD8 protein]-yl-L-cysteine.</text>
        <dbReference type="EC" id="6.2.1.64"/>
    </reaction>
</comment>
<dbReference type="GO" id="GO:0005634">
    <property type="term" value="C:nucleus"/>
    <property type="evidence" value="ECO:0007669"/>
    <property type="project" value="TreeGrafter"/>
</dbReference>
<dbReference type="InterPro" id="IPR014929">
    <property type="entry name" value="E2-binding"/>
</dbReference>
<dbReference type="SMART" id="SM01181">
    <property type="entry name" value="E2_bind"/>
    <property type="match status" value="1"/>
</dbReference>
<dbReference type="AlphaFoldDB" id="A0A0D3IET1"/>
<dbReference type="PANTHER" id="PTHR10953">
    <property type="entry name" value="UBIQUITIN-ACTIVATING ENZYME E1"/>
    <property type="match status" value="1"/>
</dbReference>
<dbReference type="GeneID" id="17256007"/>
<dbReference type="Pfam" id="PF08825">
    <property type="entry name" value="E2_bind"/>
    <property type="match status" value="1"/>
</dbReference>
<keyword evidence="3 5" id="KW-0067">ATP-binding</keyword>
<dbReference type="SUPFAM" id="SSF69572">
    <property type="entry name" value="Activating enzymes of the ubiquitin-like proteins"/>
    <property type="match status" value="1"/>
</dbReference>
<reference evidence="8" key="2">
    <citation type="submission" date="2024-10" db="UniProtKB">
        <authorList>
            <consortium name="EnsemblProtists"/>
        </authorList>
    </citation>
    <scope>IDENTIFICATION</scope>
</reference>
<evidence type="ECO:0000256" key="6">
    <source>
        <dbReference type="SAM" id="MobiDB-lite"/>
    </source>
</evidence>
<dbReference type="Gene3D" id="3.10.290.20">
    <property type="entry name" value="Ubiquitin-like 2 activating enzyme e1b. Chain: B, domain 3"/>
    <property type="match status" value="1"/>
</dbReference>
<proteinExistence type="inferred from homology"/>
<dbReference type="GO" id="GO:0045116">
    <property type="term" value="P:protein neddylation"/>
    <property type="evidence" value="ECO:0007669"/>
    <property type="project" value="UniProtKB-UniRule"/>
</dbReference>
<evidence type="ECO:0000256" key="4">
    <source>
        <dbReference type="PROSITE-ProRule" id="PRU10132"/>
    </source>
</evidence>
<dbReference type="GO" id="GO:0005737">
    <property type="term" value="C:cytoplasm"/>
    <property type="evidence" value="ECO:0007669"/>
    <property type="project" value="TreeGrafter"/>
</dbReference>
<dbReference type="Gene3D" id="1.10.10.520">
    <property type="entry name" value="Ubiquitin activating enzymes (Uba3). Chain: B, domain 2"/>
    <property type="match status" value="1"/>
</dbReference>
<reference evidence="9" key="1">
    <citation type="journal article" date="2013" name="Nature">
        <title>Pan genome of the phytoplankton Emiliania underpins its global distribution.</title>
        <authorList>
            <person name="Read B.A."/>
            <person name="Kegel J."/>
            <person name="Klute M.J."/>
            <person name="Kuo A."/>
            <person name="Lefebvre S.C."/>
            <person name="Maumus F."/>
            <person name="Mayer C."/>
            <person name="Miller J."/>
            <person name="Monier A."/>
            <person name="Salamov A."/>
            <person name="Young J."/>
            <person name="Aguilar M."/>
            <person name="Claverie J.M."/>
            <person name="Frickenhaus S."/>
            <person name="Gonzalez K."/>
            <person name="Herman E.K."/>
            <person name="Lin Y.C."/>
            <person name="Napier J."/>
            <person name="Ogata H."/>
            <person name="Sarno A.F."/>
            <person name="Shmutz J."/>
            <person name="Schroeder D."/>
            <person name="de Vargas C."/>
            <person name="Verret F."/>
            <person name="von Dassow P."/>
            <person name="Valentin K."/>
            <person name="Van de Peer Y."/>
            <person name="Wheeler G."/>
            <person name="Dacks J.B."/>
            <person name="Delwiche C.F."/>
            <person name="Dyhrman S.T."/>
            <person name="Glockner G."/>
            <person name="John U."/>
            <person name="Richards T."/>
            <person name="Worden A.Z."/>
            <person name="Zhang X."/>
            <person name="Grigoriev I.V."/>
            <person name="Allen A.E."/>
            <person name="Bidle K."/>
            <person name="Borodovsky M."/>
            <person name="Bowler C."/>
            <person name="Brownlee C."/>
            <person name="Cock J.M."/>
            <person name="Elias M."/>
            <person name="Gladyshev V.N."/>
            <person name="Groth M."/>
            <person name="Guda C."/>
            <person name="Hadaegh A."/>
            <person name="Iglesias-Rodriguez M.D."/>
            <person name="Jenkins J."/>
            <person name="Jones B.M."/>
            <person name="Lawson T."/>
            <person name="Leese F."/>
            <person name="Lindquist E."/>
            <person name="Lobanov A."/>
            <person name="Lomsadze A."/>
            <person name="Malik S.B."/>
            <person name="Marsh M.E."/>
            <person name="Mackinder L."/>
            <person name="Mock T."/>
            <person name="Mueller-Roeber B."/>
            <person name="Pagarete A."/>
            <person name="Parker M."/>
            <person name="Probert I."/>
            <person name="Quesneville H."/>
            <person name="Raines C."/>
            <person name="Rensing S.A."/>
            <person name="Riano-Pachon D.M."/>
            <person name="Richier S."/>
            <person name="Rokitta S."/>
            <person name="Shiraiwa Y."/>
            <person name="Soanes D.M."/>
            <person name="van der Giezen M."/>
            <person name="Wahlund T.M."/>
            <person name="Williams B."/>
            <person name="Wilson W."/>
            <person name="Wolfe G."/>
            <person name="Wurch L.L."/>
        </authorList>
    </citation>
    <scope>NUCLEOTIDE SEQUENCE</scope>
</reference>
<dbReference type="RefSeq" id="XP_005762195.1">
    <property type="nucleotide sequence ID" value="XM_005762138.1"/>
</dbReference>
<sequence>MSTPATSAHDGQSGTFPDLQKLLSRTGPMANVGNYGTIFDPPLPFEPSPEILSFMQQHARVLVVGAGGLGCELLKDLALSGFGKIDVIDMDTIDVSNLNRQFLFRKADVGRPKSTVAAEFIMKRVSGVTVEAHFCPIQDKPADWYRQFQVIVMGLDSIEARRWLNAMACSLVTFEVDMETGQRKPDLTSVIPLVDGGTEGFSGHALAHPLPPPLRHVHDVHVRVMYPCVSGCFECTLNLFPPQQAVPLCTIAETPRNAAHCILARWPRLRGRYAHLIEAPKQFGDEKQDKDDPAYQQWERAAQFNIPGVTLMHTQGVIKNIIPAIASTNAIVAAACANEVLTNCAAYVNNNLMYIGGQGVYAPTFRYERSPECIVCGAGVQVEIAGSATLTQLLEQLAADPRLRLKTPSLRCEAGALQDDPTLYMRGVLEAEYRPNLDKPLSQLFADGSVLLVTDPSVPSPCIKVAVKFASLALS</sequence>
<dbReference type="InterPro" id="IPR033127">
    <property type="entry name" value="UBQ-activ_enz_E1_Cys_AS"/>
</dbReference>
<evidence type="ECO:0000259" key="7">
    <source>
        <dbReference type="SMART" id="SM01181"/>
    </source>
</evidence>
<feature type="region of interest" description="Disordered" evidence="6">
    <location>
        <begin position="1"/>
        <end position="20"/>
    </location>
</feature>
<keyword evidence="1 5" id="KW-0547">Nucleotide-binding</keyword>
<dbReference type="STRING" id="2903.R1DG21"/>
<feature type="compositionally biased region" description="Polar residues" evidence="6">
    <location>
        <begin position="1"/>
        <end position="15"/>
    </location>
</feature>
<dbReference type="InterPro" id="IPR035985">
    <property type="entry name" value="Ubiquitin-activating_enz"/>
</dbReference>
<dbReference type="FunFam" id="3.50.50.80:FF:000002">
    <property type="entry name" value="SUMO-activating enzyme subunit 2"/>
    <property type="match status" value="1"/>
</dbReference>
<evidence type="ECO:0000256" key="5">
    <source>
        <dbReference type="RuleBase" id="RU368009"/>
    </source>
</evidence>
<dbReference type="eggNOG" id="KOG2015">
    <property type="taxonomic scope" value="Eukaryota"/>
</dbReference>
<keyword evidence="5" id="KW-0436">Ligase</keyword>
<dbReference type="EC" id="6.2.1.64" evidence="5"/>
<dbReference type="InterPro" id="IPR000594">
    <property type="entry name" value="ThiF_NAD_FAD-bd"/>
</dbReference>
<dbReference type="GO" id="GO:0019781">
    <property type="term" value="F:NEDD8 activating enzyme activity"/>
    <property type="evidence" value="ECO:0007669"/>
    <property type="project" value="UniProtKB-UniRule"/>
</dbReference>
<feature type="active site" description="Glycyl thioester intermediate" evidence="4">
    <location>
        <position position="249"/>
    </location>
</feature>
<evidence type="ECO:0000313" key="9">
    <source>
        <dbReference type="Proteomes" id="UP000013827"/>
    </source>
</evidence>
<dbReference type="KEGG" id="ehx:EMIHUDRAFT_428127"/>
<dbReference type="Gene3D" id="3.40.50.720">
    <property type="entry name" value="NAD(P)-binding Rossmann-like Domain"/>
    <property type="match status" value="1"/>
</dbReference>
<dbReference type="GO" id="GO:0005524">
    <property type="term" value="F:ATP binding"/>
    <property type="evidence" value="ECO:0007669"/>
    <property type="project" value="UniProtKB-UniRule"/>
</dbReference>
<dbReference type="Pfam" id="PF00899">
    <property type="entry name" value="ThiF"/>
    <property type="match status" value="1"/>
</dbReference>
<evidence type="ECO:0000313" key="8">
    <source>
        <dbReference type="EnsemblProtists" id="EOD09766"/>
    </source>
</evidence>
<evidence type="ECO:0000256" key="1">
    <source>
        <dbReference type="ARBA" id="ARBA00022741"/>
    </source>
</evidence>
<dbReference type="EnsemblProtists" id="EOD09766">
    <property type="protein sequence ID" value="EOD09766"/>
    <property type="gene ID" value="EMIHUDRAFT_428127"/>
</dbReference>
<comment type="similarity">
    <text evidence="5">Belongs to the ubiquitin-activating E1 family. UBA3 subfamily.</text>
</comment>
<keyword evidence="9" id="KW-1185">Reference proteome</keyword>
<name>A0A0D3IET1_EMIH1</name>
<feature type="domain" description="E2 binding" evidence="7">
    <location>
        <begin position="382"/>
        <end position="470"/>
    </location>
</feature>
<dbReference type="PANTHER" id="PTHR10953:SF6">
    <property type="entry name" value="NEDD8-ACTIVATING ENZYME E1 CATALYTIC SUBUNIT"/>
    <property type="match status" value="1"/>
</dbReference>